<feature type="transmembrane region" description="Helical" evidence="1">
    <location>
        <begin position="351"/>
        <end position="374"/>
    </location>
</feature>
<accession>A0A3S1ANZ5</accession>
<dbReference type="Pfam" id="PF05226">
    <property type="entry name" value="CHASE2"/>
    <property type="match status" value="1"/>
</dbReference>
<dbReference type="RefSeq" id="WP_233787100.1">
    <property type="nucleotide sequence ID" value="NZ_RSCL01000007.1"/>
</dbReference>
<comment type="caution">
    <text evidence="3">The sequence shown here is derived from an EMBL/GenBank/DDBJ whole genome shotgun (WGS) entry which is preliminary data.</text>
</comment>
<dbReference type="SMART" id="SM01080">
    <property type="entry name" value="CHASE2"/>
    <property type="match status" value="1"/>
</dbReference>
<reference evidence="3" key="2">
    <citation type="journal article" date="2019" name="Genome Biol. Evol.">
        <title>Day and night: Metabolic profiles and evolutionary relationships of six axenic non-marine cyanobacteria.</title>
        <authorList>
            <person name="Will S.E."/>
            <person name="Henke P."/>
            <person name="Boedeker C."/>
            <person name="Huang S."/>
            <person name="Brinkmann H."/>
            <person name="Rohde M."/>
            <person name="Jarek M."/>
            <person name="Friedl T."/>
            <person name="Seufert S."/>
            <person name="Schumacher M."/>
            <person name="Overmann J."/>
            <person name="Neumann-Schaal M."/>
            <person name="Petersen J."/>
        </authorList>
    </citation>
    <scope>NUCLEOTIDE SEQUENCE [LARGE SCALE GENOMIC DNA]</scope>
    <source>
        <strain evidence="3">PCC 7102</strain>
    </source>
</reference>
<dbReference type="SUPFAM" id="SSF55874">
    <property type="entry name" value="ATPase domain of HSP90 chaperone/DNA topoisomerase II/histidine kinase"/>
    <property type="match status" value="1"/>
</dbReference>
<evidence type="ECO:0000313" key="4">
    <source>
        <dbReference type="Proteomes" id="UP000271624"/>
    </source>
</evidence>
<reference evidence="3" key="1">
    <citation type="submission" date="2018-12" db="EMBL/GenBank/DDBJ databases">
        <authorList>
            <person name="Will S."/>
            <person name="Neumann-Schaal M."/>
            <person name="Henke P."/>
        </authorList>
    </citation>
    <scope>NUCLEOTIDE SEQUENCE</scope>
    <source>
        <strain evidence="3">PCC 7102</strain>
    </source>
</reference>
<feature type="transmembrane region" description="Helical" evidence="1">
    <location>
        <begin position="380"/>
        <end position="397"/>
    </location>
</feature>
<organism evidence="3 4">
    <name type="scientific">Dulcicalothrix desertica PCC 7102</name>
    <dbReference type="NCBI Taxonomy" id="232991"/>
    <lineage>
        <taxon>Bacteria</taxon>
        <taxon>Bacillati</taxon>
        <taxon>Cyanobacteriota</taxon>
        <taxon>Cyanophyceae</taxon>
        <taxon>Nostocales</taxon>
        <taxon>Calotrichaceae</taxon>
        <taxon>Dulcicalothrix</taxon>
    </lineage>
</organism>
<dbReference type="Gene3D" id="3.30.565.10">
    <property type="entry name" value="Histidine kinase-like ATPase, C-terminal domain"/>
    <property type="match status" value="1"/>
</dbReference>
<keyword evidence="1" id="KW-0812">Transmembrane</keyword>
<evidence type="ECO:0000313" key="3">
    <source>
        <dbReference type="EMBL" id="RUT05904.1"/>
    </source>
</evidence>
<dbReference type="InterPro" id="IPR036890">
    <property type="entry name" value="HATPase_C_sf"/>
</dbReference>
<protein>
    <recommendedName>
        <fullName evidence="2">CHASE2 domain-containing protein</fullName>
    </recommendedName>
</protein>
<sequence>MVIKNWQRIKAEIANWRVGTLPGIAMIIIIILARITGSLQYLEWQALDSFLRLRPSEPIDERIVIIGIDETDIKSAGYPIGDKYLAELLIKLKTYEPRVIGLDIIRDIAVAPGYPELVAAFQSVKNLIAIEKALPERIAPPPTLPPEQVGFADVMLDADNRLRRSLLSTPINNDYKLSLSIRLAAAYLANEDITLENGIKNPEAMRFGDTELPQFLANSGGYVGADAGGVQVLINYRSGQARFRTLSLNDIKTGKFNPNWLRNRIVIIGMTAISAKDIINTSAIPSENPGSGQVYGVEIQAHAVSQIISAVKEKRPLLQTWTDAWEYLWIFVWGMIGMGFGRLIHSPLKNILSISVASIGLIGVSYLSILWGWWIPVVPALFILVLNGVGLAAFYQYDRNLKSQIKEHQLIIERAFDTIHNGPLQTLSQLMRNARESDLPSNQLVSELEHLNQELRAVYESMKRETLTQREILYLGQGIEIDLQVPIHELLYEVYNKTLERDFPCFKTLKVKVPSFEPIDLQHLTIEQKRGLCRFLEEALCNVGKHAKGVTRLKVTCTCEEGWYTLRITDNGQGVDSLLEGRGTQLSRNLARKLKGKFTRAPLPIRGTVCELTWPVSKRR</sequence>
<dbReference type="InterPro" id="IPR007890">
    <property type="entry name" value="CHASE2"/>
</dbReference>
<feature type="domain" description="CHASE2" evidence="2">
    <location>
        <begin position="39"/>
        <end position="340"/>
    </location>
</feature>
<name>A0A3S1ANZ5_9CYAN</name>
<keyword evidence="1" id="KW-1133">Transmembrane helix</keyword>
<dbReference type="AlphaFoldDB" id="A0A3S1ANZ5"/>
<keyword evidence="1" id="KW-0472">Membrane</keyword>
<keyword evidence="4" id="KW-1185">Reference proteome</keyword>
<gene>
    <name evidence="3" type="ORF">DSM106972_031100</name>
</gene>
<dbReference type="EMBL" id="RSCL01000007">
    <property type="protein sequence ID" value="RUT05904.1"/>
    <property type="molecule type" value="Genomic_DNA"/>
</dbReference>
<evidence type="ECO:0000256" key="1">
    <source>
        <dbReference type="SAM" id="Phobius"/>
    </source>
</evidence>
<evidence type="ECO:0000259" key="2">
    <source>
        <dbReference type="SMART" id="SM01080"/>
    </source>
</evidence>
<feature type="transmembrane region" description="Helical" evidence="1">
    <location>
        <begin position="21"/>
        <end position="42"/>
    </location>
</feature>
<feature type="transmembrane region" description="Helical" evidence="1">
    <location>
        <begin position="324"/>
        <end position="344"/>
    </location>
</feature>
<dbReference type="Proteomes" id="UP000271624">
    <property type="component" value="Unassembled WGS sequence"/>
</dbReference>
<proteinExistence type="predicted"/>